<dbReference type="EMBL" id="JAFHLB010000079">
    <property type="protein sequence ID" value="MBN3580699.1"/>
    <property type="molecule type" value="Genomic_DNA"/>
</dbReference>
<keyword evidence="3" id="KW-1185">Reference proteome</keyword>
<keyword evidence="1" id="KW-0812">Transmembrane</keyword>
<evidence type="ECO:0000313" key="2">
    <source>
        <dbReference type="EMBL" id="MBN3580699.1"/>
    </source>
</evidence>
<gene>
    <name evidence="2" type="ORF">JYA62_24130</name>
</gene>
<accession>A0ABS3A8W3</accession>
<name>A0ABS3A8W3_9VIBR</name>
<evidence type="ECO:0000313" key="3">
    <source>
        <dbReference type="Proteomes" id="UP000779070"/>
    </source>
</evidence>
<protein>
    <submittedName>
        <fullName evidence="2">Uncharacterized protein</fullName>
    </submittedName>
</protein>
<organism evidence="2 3">
    <name type="scientific">Vibrio neptunius</name>
    <dbReference type="NCBI Taxonomy" id="170651"/>
    <lineage>
        <taxon>Bacteria</taxon>
        <taxon>Pseudomonadati</taxon>
        <taxon>Pseudomonadota</taxon>
        <taxon>Gammaproteobacteria</taxon>
        <taxon>Vibrionales</taxon>
        <taxon>Vibrionaceae</taxon>
        <taxon>Vibrio</taxon>
    </lineage>
</organism>
<proteinExistence type="predicted"/>
<feature type="transmembrane region" description="Helical" evidence="1">
    <location>
        <begin position="32"/>
        <end position="50"/>
    </location>
</feature>
<keyword evidence="1" id="KW-0472">Membrane</keyword>
<sequence length="56" mass="6584">MILFIKDKIKLILFSLLCALAAWGFWYFLDMAGFYVIGVILIASYSIRIWNKSYRS</sequence>
<dbReference type="RefSeq" id="WP_206372332.1">
    <property type="nucleotide sequence ID" value="NZ_CAWPTM010000157.1"/>
</dbReference>
<dbReference type="Proteomes" id="UP000779070">
    <property type="component" value="Unassembled WGS sequence"/>
</dbReference>
<comment type="caution">
    <text evidence="2">The sequence shown here is derived from an EMBL/GenBank/DDBJ whole genome shotgun (WGS) entry which is preliminary data.</text>
</comment>
<feature type="transmembrane region" description="Helical" evidence="1">
    <location>
        <begin position="9"/>
        <end position="26"/>
    </location>
</feature>
<evidence type="ECO:0000256" key="1">
    <source>
        <dbReference type="SAM" id="Phobius"/>
    </source>
</evidence>
<reference evidence="2 3" key="1">
    <citation type="submission" date="2021-02" db="EMBL/GenBank/DDBJ databases">
        <title>Draft Genome Sequences of 5 Vibrio neptunius Strains Isolated From of Bivalve Hatcheries.</title>
        <authorList>
            <person name="Galvis F."/>
            <person name="Barja J.L."/>
            <person name="Lemos M.L."/>
            <person name="Balado M."/>
        </authorList>
    </citation>
    <scope>NUCLEOTIDE SEQUENCE [LARGE SCALE GENOMIC DNA]</scope>
    <source>
        <strain evidence="2 3">PP-145.98</strain>
    </source>
</reference>
<keyword evidence="1" id="KW-1133">Transmembrane helix</keyword>